<dbReference type="KEGG" id="dha:DEHA2F22132g"/>
<proteinExistence type="predicted"/>
<evidence type="ECO:0000313" key="1">
    <source>
        <dbReference type="EMBL" id="CAG89706.2"/>
    </source>
</evidence>
<dbReference type="VEuPathDB" id="FungiDB:DEHA2F22132g"/>
<dbReference type="HOGENOM" id="CLU_943404_0_0_1"/>
<keyword evidence="2" id="KW-1185">Reference proteome</keyword>
<name>Q6BKG6_DEBHA</name>
<dbReference type="GeneID" id="2903975"/>
<organism evidence="1 2">
    <name type="scientific">Debaryomyces hansenii (strain ATCC 36239 / CBS 767 / BCRC 21394 / JCM 1990 / NBRC 0083 / IGC 2968)</name>
    <name type="common">Yeast</name>
    <name type="synonym">Torulaspora hansenii</name>
    <dbReference type="NCBI Taxonomy" id="284592"/>
    <lineage>
        <taxon>Eukaryota</taxon>
        <taxon>Fungi</taxon>
        <taxon>Dikarya</taxon>
        <taxon>Ascomycota</taxon>
        <taxon>Saccharomycotina</taxon>
        <taxon>Pichiomycetes</taxon>
        <taxon>Debaryomycetaceae</taxon>
        <taxon>Debaryomyces</taxon>
    </lineage>
</organism>
<dbReference type="Proteomes" id="UP000000599">
    <property type="component" value="Chromosome F"/>
</dbReference>
<accession>Q6BKG6</accession>
<reference evidence="1 2" key="1">
    <citation type="journal article" date="2004" name="Nature">
        <title>Genome evolution in yeasts.</title>
        <authorList>
            <consortium name="Genolevures"/>
            <person name="Dujon B."/>
            <person name="Sherman D."/>
            <person name="Fischer G."/>
            <person name="Durrens P."/>
            <person name="Casaregola S."/>
            <person name="Lafontaine I."/>
            <person name="de Montigny J."/>
            <person name="Marck C."/>
            <person name="Neuveglise C."/>
            <person name="Talla E."/>
            <person name="Goffard N."/>
            <person name="Frangeul L."/>
            <person name="Aigle M."/>
            <person name="Anthouard V."/>
            <person name="Babour A."/>
            <person name="Barbe V."/>
            <person name="Barnay S."/>
            <person name="Blanchin S."/>
            <person name="Beckerich J.M."/>
            <person name="Beyne E."/>
            <person name="Bleykasten C."/>
            <person name="Boisrame A."/>
            <person name="Boyer J."/>
            <person name="Cattolico L."/>
            <person name="Confanioleri F."/>
            <person name="de Daruvar A."/>
            <person name="Despons L."/>
            <person name="Fabre E."/>
            <person name="Fairhead C."/>
            <person name="Ferry-Dumazet H."/>
            <person name="Groppi A."/>
            <person name="Hantraye F."/>
            <person name="Hennequin C."/>
            <person name="Jauniaux N."/>
            <person name="Joyet P."/>
            <person name="Kachouri R."/>
            <person name="Kerrest A."/>
            <person name="Koszul R."/>
            <person name="Lemaire M."/>
            <person name="Lesur I."/>
            <person name="Ma L."/>
            <person name="Muller H."/>
            <person name="Nicaud J.M."/>
            <person name="Nikolski M."/>
            <person name="Oztas S."/>
            <person name="Ozier-Kalogeropoulos O."/>
            <person name="Pellenz S."/>
            <person name="Potier S."/>
            <person name="Richard G.F."/>
            <person name="Straub M.L."/>
            <person name="Suleau A."/>
            <person name="Swennene D."/>
            <person name="Tekaia F."/>
            <person name="Wesolowski-Louvel M."/>
            <person name="Westhof E."/>
            <person name="Wirth B."/>
            <person name="Zeniou-Meyer M."/>
            <person name="Zivanovic I."/>
            <person name="Bolotin-Fukuhara M."/>
            <person name="Thierry A."/>
            <person name="Bouchier C."/>
            <person name="Caudron B."/>
            <person name="Scarpelli C."/>
            <person name="Gaillardin C."/>
            <person name="Weissenbach J."/>
            <person name="Wincker P."/>
            <person name="Souciet J.L."/>
        </authorList>
    </citation>
    <scope>NUCLEOTIDE SEQUENCE [LARGE SCALE GENOMIC DNA]</scope>
    <source>
        <strain evidence="2">ATCC 36239 / CBS 767 / BCRC 21394 / JCM 1990 / NBRC 0083 / IGC 2968</strain>
    </source>
</reference>
<dbReference type="AlphaFoldDB" id="Q6BKG6"/>
<dbReference type="InParanoid" id="Q6BKG6"/>
<dbReference type="EMBL" id="CR382138">
    <property type="protein sequence ID" value="CAG89706.2"/>
    <property type="molecule type" value="Genomic_DNA"/>
</dbReference>
<dbReference type="RefSeq" id="XP_461305.2">
    <property type="nucleotide sequence ID" value="XM_461305.1"/>
</dbReference>
<sequence>MMNSKYKAKTHLVSYEEAAYKRFLNRLNKWPSMPILQIHNKQGIVSGAKNDIKRSKIYSSSSMSLPSATYSSFGSETKSNIENCDSDELEHQFNSSDDELVSEKQIVDSQRVNLENIQSSSLSLQTLELTIDTCKIFESKEPAYEQLFDVSLSSFAESDVSSLVNVLNTLKFNNESDMNQMNSQEERRKLKYRSEHTTYHLKNNDNLFYVRKDGAKRNLKDSNSKDVFIRQQENSSEDVESISSLNDSFSKEYLMHFKDRLKEIRKENMTIPVINKPIHNGNRFSRVFNYCFSMR</sequence>
<evidence type="ECO:0000313" key="2">
    <source>
        <dbReference type="Proteomes" id="UP000000599"/>
    </source>
</evidence>
<dbReference type="OrthoDB" id="10474280at2759"/>
<gene>
    <name evidence="1" type="ordered locus">DEHA2F22132g</name>
</gene>
<protein>
    <submittedName>
        <fullName evidence="1">DEHA2F22132p</fullName>
    </submittedName>
</protein>